<dbReference type="PANTHER" id="PTHR10334">
    <property type="entry name" value="CYSTEINE-RICH SECRETORY PROTEIN-RELATED"/>
    <property type="match status" value="1"/>
</dbReference>
<dbReference type="AlphaFoldDB" id="A0A0B1TLP0"/>
<evidence type="ECO:0000259" key="1">
    <source>
        <dbReference type="SMART" id="SM00198"/>
    </source>
</evidence>
<dbReference type="SMART" id="SM00198">
    <property type="entry name" value="SCP"/>
    <property type="match status" value="1"/>
</dbReference>
<evidence type="ECO:0000313" key="2">
    <source>
        <dbReference type="EMBL" id="KHJ96330.1"/>
    </source>
</evidence>
<dbReference type="SUPFAM" id="SSF55797">
    <property type="entry name" value="PR-1-like"/>
    <property type="match status" value="1"/>
</dbReference>
<dbReference type="InterPro" id="IPR035940">
    <property type="entry name" value="CAP_sf"/>
</dbReference>
<sequence>MFKDELTIYHNMYRARHDAPPLVYDGQLEKAAQRWADVLGSEQGCLVHEQPRIYGENLFYFGAKHFPSATTMAHMVTQSFYMEGSGYNYKKLVY</sequence>
<feature type="domain" description="SCP" evidence="1">
    <location>
        <begin position="1"/>
        <end position="94"/>
    </location>
</feature>
<accession>A0A0B1TLP0</accession>
<dbReference type="OrthoDB" id="337038at2759"/>
<proteinExistence type="predicted"/>
<reference evidence="2 3" key="1">
    <citation type="submission" date="2014-03" db="EMBL/GenBank/DDBJ databases">
        <title>Draft genome of the hookworm Oesophagostomum dentatum.</title>
        <authorList>
            <person name="Mitreva M."/>
        </authorList>
    </citation>
    <scope>NUCLEOTIDE SEQUENCE [LARGE SCALE GENOMIC DNA]</scope>
    <source>
        <strain evidence="2 3">OD-Hann</strain>
    </source>
</reference>
<organism evidence="2 3">
    <name type="scientific">Oesophagostomum dentatum</name>
    <name type="common">Nodular worm</name>
    <dbReference type="NCBI Taxonomy" id="61180"/>
    <lineage>
        <taxon>Eukaryota</taxon>
        <taxon>Metazoa</taxon>
        <taxon>Ecdysozoa</taxon>
        <taxon>Nematoda</taxon>
        <taxon>Chromadorea</taxon>
        <taxon>Rhabditida</taxon>
        <taxon>Rhabditina</taxon>
        <taxon>Rhabditomorpha</taxon>
        <taxon>Strongyloidea</taxon>
        <taxon>Strongylidae</taxon>
        <taxon>Oesophagostomum</taxon>
    </lineage>
</organism>
<dbReference type="InterPro" id="IPR001283">
    <property type="entry name" value="CRISP-related"/>
</dbReference>
<keyword evidence="3" id="KW-1185">Reference proteome</keyword>
<dbReference type="InterPro" id="IPR014044">
    <property type="entry name" value="CAP_dom"/>
</dbReference>
<dbReference type="Gene3D" id="3.40.33.10">
    <property type="entry name" value="CAP"/>
    <property type="match status" value="1"/>
</dbReference>
<gene>
    <name evidence="2" type="ORF">OESDEN_03714</name>
</gene>
<evidence type="ECO:0000313" key="3">
    <source>
        <dbReference type="Proteomes" id="UP000053660"/>
    </source>
</evidence>
<dbReference type="Pfam" id="PF00188">
    <property type="entry name" value="CAP"/>
    <property type="match status" value="1"/>
</dbReference>
<protein>
    <submittedName>
        <fullName evidence="2">SCP-like protein</fullName>
    </submittedName>
</protein>
<name>A0A0B1TLP0_OESDE</name>
<dbReference type="EMBL" id="KN549696">
    <property type="protein sequence ID" value="KHJ96330.1"/>
    <property type="molecule type" value="Genomic_DNA"/>
</dbReference>
<dbReference type="Proteomes" id="UP000053660">
    <property type="component" value="Unassembled WGS sequence"/>
</dbReference>